<dbReference type="InterPro" id="IPR055414">
    <property type="entry name" value="LRR_R13L4/SHOC2-like"/>
</dbReference>
<dbReference type="Pfam" id="PF13855">
    <property type="entry name" value="LRR_8"/>
    <property type="match status" value="2"/>
</dbReference>
<evidence type="ECO:0000256" key="7">
    <source>
        <dbReference type="ARBA" id="ARBA00022737"/>
    </source>
</evidence>
<dbReference type="SUPFAM" id="SSF52058">
    <property type="entry name" value="L domain-like"/>
    <property type="match status" value="1"/>
</dbReference>
<keyword evidence="10" id="KW-0675">Receptor</keyword>
<keyword evidence="7" id="KW-0677">Repeat</keyword>
<evidence type="ECO:0000256" key="4">
    <source>
        <dbReference type="ARBA" id="ARBA00022614"/>
    </source>
</evidence>
<dbReference type="InterPro" id="IPR001611">
    <property type="entry name" value="Leu-rich_rpt"/>
</dbReference>
<dbReference type="InterPro" id="IPR046956">
    <property type="entry name" value="RLP23-like"/>
</dbReference>
<dbReference type="EMBL" id="AP015036">
    <property type="protein sequence ID" value="BAT80966.1"/>
    <property type="molecule type" value="Genomic_DNA"/>
</dbReference>
<protein>
    <recommendedName>
        <fullName evidence="12">Disease resistance R13L4/SHOC-2-like LRR domain-containing protein</fullName>
    </recommendedName>
</protein>
<dbReference type="FunFam" id="3.80.10.10:FF:000111">
    <property type="entry name" value="LRR receptor-like serine/threonine-protein kinase ERECTA"/>
    <property type="match status" value="1"/>
</dbReference>
<keyword evidence="4" id="KW-0433">Leucine-rich repeat</keyword>
<dbReference type="Pfam" id="PF13516">
    <property type="entry name" value="LRR_6"/>
    <property type="match status" value="1"/>
</dbReference>
<dbReference type="Pfam" id="PF23598">
    <property type="entry name" value="LRR_14"/>
    <property type="match status" value="1"/>
</dbReference>
<dbReference type="PANTHER" id="PTHR48061">
    <property type="entry name" value="LEUCINE-RICH REPEAT RECEPTOR PROTEIN KINASE EMS1-LIKE-RELATED"/>
    <property type="match status" value="1"/>
</dbReference>
<dbReference type="AlphaFoldDB" id="A0A0S3RK96"/>
<keyword evidence="6" id="KW-0732">Signal</keyword>
<dbReference type="InterPro" id="IPR003591">
    <property type="entry name" value="Leu-rich_rpt_typical-subtyp"/>
</dbReference>
<evidence type="ECO:0000256" key="8">
    <source>
        <dbReference type="ARBA" id="ARBA00022989"/>
    </source>
</evidence>
<gene>
    <name evidence="13" type="primary">Vigan.03G059700</name>
    <name evidence="13" type="ORF">VIGAN_03059700</name>
</gene>
<dbReference type="PROSITE" id="PS51450">
    <property type="entry name" value="LRR"/>
    <property type="match status" value="2"/>
</dbReference>
<evidence type="ECO:0000256" key="5">
    <source>
        <dbReference type="ARBA" id="ARBA00022692"/>
    </source>
</evidence>
<dbReference type="PANTHER" id="PTHR48061:SF50">
    <property type="entry name" value="LEUCINE-RICH REPEAT-CONTAINING N-TERMINAL PLANT-TYPE DOMAIN-CONTAINING PROTEIN"/>
    <property type="match status" value="1"/>
</dbReference>
<accession>A0A0S3RK96</accession>
<dbReference type="OrthoDB" id="442066at2759"/>
<evidence type="ECO:0000259" key="12">
    <source>
        <dbReference type="Pfam" id="PF23598"/>
    </source>
</evidence>
<evidence type="ECO:0000256" key="3">
    <source>
        <dbReference type="ARBA" id="ARBA00022475"/>
    </source>
</evidence>
<evidence type="ECO:0000256" key="9">
    <source>
        <dbReference type="ARBA" id="ARBA00023136"/>
    </source>
</evidence>
<evidence type="ECO:0000256" key="11">
    <source>
        <dbReference type="ARBA" id="ARBA00023180"/>
    </source>
</evidence>
<dbReference type="GO" id="GO:0005886">
    <property type="term" value="C:plasma membrane"/>
    <property type="evidence" value="ECO:0007669"/>
    <property type="project" value="UniProtKB-SubCell"/>
</dbReference>
<dbReference type="FunFam" id="3.80.10.10:FF:000095">
    <property type="entry name" value="LRR receptor-like serine/threonine-protein kinase GSO1"/>
    <property type="match status" value="1"/>
</dbReference>
<name>A0A0S3RK96_PHAAN</name>
<dbReference type="FunFam" id="3.80.10.10:FF:000041">
    <property type="entry name" value="LRR receptor-like serine/threonine-protein kinase ERECTA"/>
    <property type="match status" value="1"/>
</dbReference>
<comment type="similarity">
    <text evidence="2">Belongs to the RLP family.</text>
</comment>
<keyword evidence="5" id="KW-0812">Transmembrane</keyword>
<evidence type="ECO:0000256" key="10">
    <source>
        <dbReference type="ARBA" id="ARBA00023170"/>
    </source>
</evidence>
<reference evidence="13 14" key="1">
    <citation type="journal article" date="2015" name="Sci. Rep.">
        <title>The power of single molecule real-time sequencing technology in the de novo assembly of a eukaryotic genome.</title>
        <authorList>
            <person name="Sakai H."/>
            <person name="Naito K."/>
            <person name="Ogiso-Tanaka E."/>
            <person name="Takahashi Y."/>
            <person name="Iseki K."/>
            <person name="Muto C."/>
            <person name="Satou K."/>
            <person name="Teruya K."/>
            <person name="Shiroma A."/>
            <person name="Shimoji M."/>
            <person name="Hirano T."/>
            <person name="Itoh T."/>
            <person name="Kaga A."/>
            <person name="Tomooka N."/>
        </authorList>
    </citation>
    <scope>NUCLEOTIDE SEQUENCE [LARGE SCALE GENOMIC DNA]</scope>
    <source>
        <strain evidence="14">cv. Shumari</strain>
    </source>
</reference>
<dbReference type="SUPFAM" id="SSF52047">
    <property type="entry name" value="RNI-like"/>
    <property type="match status" value="1"/>
</dbReference>
<keyword evidence="3" id="KW-1003">Cell membrane</keyword>
<dbReference type="Proteomes" id="UP000291084">
    <property type="component" value="Chromosome 3"/>
</dbReference>
<keyword evidence="8" id="KW-1133">Transmembrane helix</keyword>
<keyword evidence="9" id="KW-0472">Membrane</keyword>
<keyword evidence="14" id="KW-1185">Reference proteome</keyword>
<sequence length="762" mass="83701">MAGNVIGLDLSCSHLQGQFHPNSTIFSLNHLQQLNLAYNDFSGSSLSSGIGDLVNLLHLNLSSSVFNGNVPSTISHLSKLVSLDLSSDWGSVDDPMPYLSIRIDPYTWNKLIHNATKLREIHLDGTDMSSITENSLLLLTNLSSTLVSLSLSSTKLYGKFPSGVLSLPNLQKLDLSSNEWLRGELPKSNLNTLMRYLDLSDTAFSGEIPNSIGQSKSFNYISLGNCKFGGLIPTSLFHLTQLSLLDLSGNGLVGPISSIITQFPKLHTLQLAGNKLNGTIPSWCYSLPSLSQLSLNDNQLTGSVASLQNMKVLDLSNNKIRGSIPQGFHEQLLHWKDFDTIDLSSNKLQGDLPIPPSGTAHFLISNNELSGEISSKMCNASSLRILNLAHNNLTGHIPQCLGTFPSLEVLDLQMNNLHGNIPQNFLEENAFETIKLNGNKFKGPLPQSLANCTKLQVLDLGNNDIEDTFPHWLETLQELQVLSLRSNKFHGVFTSFGTEHPFPMLKIFDVSDNNFSGPLPASYIKNFQGMMNVSDNQTRSLYMGTHGLYNDSIVIVMKGQRMELERILTAFTTIDLSYNMFEGEIPEAIGELISLKGLNLSHNGITGTIPQSLSHLRNLEWLDLSWNQLKGEIPMALSSLNFLAALNLSQNQFEGVIPTGGQFITFENDSYAGNPMLCGIPLSKSCNEDKEWSSISTLDDEESGFGWKTVTVGYACGMLFGIILGCHSFFIGKPQWLATLVEAVFNVRVAKQKAQTLQIAKE</sequence>
<evidence type="ECO:0000256" key="6">
    <source>
        <dbReference type="ARBA" id="ARBA00022729"/>
    </source>
</evidence>
<dbReference type="Gene3D" id="3.80.10.10">
    <property type="entry name" value="Ribonuclease Inhibitor"/>
    <property type="match status" value="4"/>
</dbReference>
<evidence type="ECO:0000256" key="2">
    <source>
        <dbReference type="ARBA" id="ARBA00009592"/>
    </source>
</evidence>
<evidence type="ECO:0000256" key="1">
    <source>
        <dbReference type="ARBA" id="ARBA00004251"/>
    </source>
</evidence>
<feature type="domain" description="Disease resistance R13L4/SHOC-2-like LRR" evidence="12">
    <location>
        <begin position="194"/>
        <end position="432"/>
    </location>
</feature>
<keyword evidence="11" id="KW-0325">Glycoprotein</keyword>
<evidence type="ECO:0000313" key="13">
    <source>
        <dbReference type="EMBL" id="BAT80966.1"/>
    </source>
</evidence>
<proteinExistence type="inferred from homology"/>
<comment type="subcellular location">
    <subcellularLocation>
        <location evidence="1">Cell membrane</location>
        <topology evidence="1">Single-pass type I membrane protein</topology>
    </subcellularLocation>
</comment>
<dbReference type="InterPro" id="IPR032675">
    <property type="entry name" value="LRR_dom_sf"/>
</dbReference>
<evidence type="ECO:0000313" key="14">
    <source>
        <dbReference type="Proteomes" id="UP000291084"/>
    </source>
</evidence>
<organism evidence="13 14">
    <name type="scientific">Vigna angularis var. angularis</name>
    <dbReference type="NCBI Taxonomy" id="157739"/>
    <lineage>
        <taxon>Eukaryota</taxon>
        <taxon>Viridiplantae</taxon>
        <taxon>Streptophyta</taxon>
        <taxon>Embryophyta</taxon>
        <taxon>Tracheophyta</taxon>
        <taxon>Spermatophyta</taxon>
        <taxon>Magnoliopsida</taxon>
        <taxon>eudicotyledons</taxon>
        <taxon>Gunneridae</taxon>
        <taxon>Pentapetalae</taxon>
        <taxon>rosids</taxon>
        <taxon>fabids</taxon>
        <taxon>Fabales</taxon>
        <taxon>Fabaceae</taxon>
        <taxon>Papilionoideae</taxon>
        <taxon>50 kb inversion clade</taxon>
        <taxon>NPAAA clade</taxon>
        <taxon>indigoferoid/millettioid clade</taxon>
        <taxon>Phaseoleae</taxon>
        <taxon>Vigna</taxon>
    </lineage>
</organism>
<dbReference type="SMART" id="SM00369">
    <property type="entry name" value="LRR_TYP"/>
    <property type="match status" value="8"/>
</dbReference>